<dbReference type="InterPro" id="IPR029044">
    <property type="entry name" value="Nucleotide-diphossugar_trans"/>
</dbReference>
<dbReference type="InterPro" id="IPR008630">
    <property type="entry name" value="Glyco_trans_34"/>
</dbReference>
<sequence length="315" mass="36322">MHYAYPPRKASHPPPYAPRSSRNIAGLRRNRTKLLAITGLFFIAVIWLLTRPSSSHAAPSPHKPSGNPPVVIVTAVDEATYDKDYLDTIKENRIKYAEKHGYKTFFPKVSDYDLKNAPKSWTKVVAMRHALTKFPDAYFFWYLDQNAFIMNPRLKIEDHITKNSRLEELMKKDHPVVPPDSIIKTFSHLKGQDVDFVLTQDSEGLSAGSFIVRNGEWARFFLETWFDPIYRSYNFQKAETHALEHIIQWHPTILARMAIIDQRLLNSYSQHNKGDEYRDGDLAVRFVDCLAAGVQACQTESQKFTQKWRTAFSSS</sequence>
<name>A0AAN7BR81_9PEZI</name>
<evidence type="ECO:0000313" key="5">
    <source>
        <dbReference type="EMBL" id="KAK4228029.1"/>
    </source>
</evidence>
<dbReference type="GO" id="GO:0000009">
    <property type="term" value="F:alpha-1,6-mannosyltransferase activity"/>
    <property type="evidence" value="ECO:0007669"/>
    <property type="project" value="TreeGrafter"/>
</dbReference>
<evidence type="ECO:0000256" key="2">
    <source>
        <dbReference type="ARBA" id="ARBA00022676"/>
    </source>
</evidence>
<dbReference type="AlphaFoldDB" id="A0AAN7BR81"/>
<dbReference type="Gene3D" id="3.90.550.10">
    <property type="entry name" value="Spore Coat Polysaccharide Biosynthesis Protein SpsA, Chain A"/>
    <property type="match status" value="1"/>
</dbReference>
<reference evidence="5" key="2">
    <citation type="submission" date="2023-05" db="EMBL/GenBank/DDBJ databases">
        <authorList>
            <consortium name="Lawrence Berkeley National Laboratory"/>
            <person name="Steindorff A."/>
            <person name="Hensen N."/>
            <person name="Bonometti L."/>
            <person name="Westerberg I."/>
            <person name="Brannstrom I.O."/>
            <person name="Guillou S."/>
            <person name="Cros-Aarteil S."/>
            <person name="Calhoun S."/>
            <person name="Haridas S."/>
            <person name="Kuo A."/>
            <person name="Mondo S."/>
            <person name="Pangilinan J."/>
            <person name="Riley R."/>
            <person name="Labutti K."/>
            <person name="Andreopoulos B."/>
            <person name="Lipzen A."/>
            <person name="Chen C."/>
            <person name="Yanf M."/>
            <person name="Daum C."/>
            <person name="Ng V."/>
            <person name="Clum A."/>
            <person name="Ohm R."/>
            <person name="Martin F."/>
            <person name="Silar P."/>
            <person name="Natvig D."/>
            <person name="Lalanne C."/>
            <person name="Gautier V."/>
            <person name="Ament-Velasquez S.L."/>
            <person name="Kruys A."/>
            <person name="Hutchinson M.I."/>
            <person name="Powell A.J."/>
            <person name="Barry K."/>
            <person name="Miller A.N."/>
            <person name="Grigoriev I.V."/>
            <person name="Debuchy R."/>
            <person name="Gladieux P."/>
            <person name="Thoren M.H."/>
            <person name="Johannesson H."/>
        </authorList>
    </citation>
    <scope>NUCLEOTIDE SEQUENCE</scope>
    <source>
        <strain evidence="5">CBS 990.96</strain>
    </source>
</reference>
<keyword evidence="2" id="KW-0328">Glycosyltransferase</keyword>
<dbReference type="FunFam" id="3.90.550.10:FF:000149">
    <property type="entry name" value="Alpha-1,6-mannosyltransferase subunit"/>
    <property type="match status" value="1"/>
</dbReference>
<keyword evidence="6" id="KW-1185">Reference proteome</keyword>
<evidence type="ECO:0000256" key="4">
    <source>
        <dbReference type="SAM" id="MobiDB-lite"/>
    </source>
</evidence>
<comment type="caution">
    <text evidence="5">The sequence shown here is derived from an EMBL/GenBank/DDBJ whole genome shotgun (WGS) entry which is preliminary data.</text>
</comment>
<dbReference type="Proteomes" id="UP001301958">
    <property type="component" value="Unassembled WGS sequence"/>
</dbReference>
<evidence type="ECO:0000313" key="6">
    <source>
        <dbReference type="Proteomes" id="UP001301958"/>
    </source>
</evidence>
<organism evidence="5 6">
    <name type="scientific">Podospora fimiseda</name>
    <dbReference type="NCBI Taxonomy" id="252190"/>
    <lineage>
        <taxon>Eukaryota</taxon>
        <taxon>Fungi</taxon>
        <taxon>Dikarya</taxon>
        <taxon>Ascomycota</taxon>
        <taxon>Pezizomycotina</taxon>
        <taxon>Sordariomycetes</taxon>
        <taxon>Sordariomycetidae</taxon>
        <taxon>Sordariales</taxon>
        <taxon>Podosporaceae</taxon>
        <taxon>Podospora</taxon>
    </lineage>
</organism>
<dbReference type="PANTHER" id="PTHR31306:SF10">
    <property type="entry name" value="ALPHA-1,6-MANNOSYLTRANSFERASE MNN11-RELATED"/>
    <property type="match status" value="1"/>
</dbReference>
<dbReference type="EMBL" id="MU865324">
    <property type="protein sequence ID" value="KAK4228029.1"/>
    <property type="molecule type" value="Genomic_DNA"/>
</dbReference>
<dbReference type="PANTHER" id="PTHR31306">
    <property type="entry name" value="ALPHA-1,6-MANNOSYLTRANSFERASE MNN11-RELATED"/>
    <property type="match status" value="1"/>
</dbReference>
<accession>A0AAN7BR81</accession>
<reference evidence="5" key="1">
    <citation type="journal article" date="2023" name="Mol. Phylogenet. Evol.">
        <title>Genome-scale phylogeny and comparative genomics of the fungal order Sordariales.</title>
        <authorList>
            <person name="Hensen N."/>
            <person name="Bonometti L."/>
            <person name="Westerberg I."/>
            <person name="Brannstrom I.O."/>
            <person name="Guillou S."/>
            <person name="Cros-Aarteil S."/>
            <person name="Calhoun S."/>
            <person name="Haridas S."/>
            <person name="Kuo A."/>
            <person name="Mondo S."/>
            <person name="Pangilinan J."/>
            <person name="Riley R."/>
            <person name="LaButti K."/>
            <person name="Andreopoulos B."/>
            <person name="Lipzen A."/>
            <person name="Chen C."/>
            <person name="Yan M."/>
            <person name="Daum C."/>
            <person name="Ng V."/>
            <person name="Clum A."/>
            <person name="Steindorff A."/>
            <person name="Ohm R.A."/>
            <person name="Martin F."/>
            <person name="Silar P."/>
            <person name="Natvig D.O."/>
            <person name="Lalanne C."/>
            <person name="Gautier V."/>
            <person name="Ament-Velasquez S.L."/>
            <person name="Kruys A."/>
            <person name="Hutchinson M.I."/>
            <person name="Powell A.J."/>
            <person name="Barry K."/>
            <person name="Miller A.N."/>
            <person name="Grigoriev I.V."/>
            <person name="Debuchy R."/>
            <person name="Gladieux P."/>
            <person name="Hiltunen Thoren M."/>
            <person name="Johannesson H."/>
        </authorList>
    </citation>
    <scope>NUCLEOTIDE SEQUENCE</scope>
    <source>
        <strain evidence="5">CBS 990.96</strain>
    </source>
</reference>
<protein>
    <submittedName>
        <fullName evidence="5">Family 34 putative glycosyltransferase</fullName>
    </submittedName>
</protein>
<dbReference type="GO" id="GO:0006487">
    <property type="term" value="P:protein N-linked glycosylation"/>
    <property type="evidence" value="ECO:0007669"/>
    <property type="project" value="TreeGrafter"/>
</dbReference>
<evidence type="ECO:0000256" key="1">
    <source>
        <dbReference type="ARBA" id="ARBA00005664"/>
    </source>
</evidence>
<dbReference type="GO" id="GO:0000136">
    <property type="term" value="C:mannan polymerase complex"/>
    <property type="evidence" value="ECO:0007669"/>
    <property type="project" value="TreeGrafter"/>
</dbReference>
<gene>
    <name evidence="5" type="ORF">QBC38DRAFT_171853</name>
</gene>
<evidence type="ECO:0000256" key="3">
    <source>
        <dbReference type="ARBA" id="ARBA00022679"/>
    </source>
</evidence>
<dbReference type="Pfam" id="PF05637">
    <property type="entry name" value="Glyco_transf_34"/>
    <property type="match status" value="1"/>
</dbReference>
<proteinExistence type="inferred from homology"/>
<comment type="similarity">
    <text evidence="1">Belongs to the glycosyltransferase 34 family.</text>
</comment>
<feature type="region of interest" description="Disordered" evidence="4">
    <location>
        <begin position="1"/>
        <end position="22"/>
    </location>
</feature>
<keyword evidence="3" id="KW-0808">Transferase</keyword>